<proteinExistence type="predicted"/>
<dbReference type="RefSeq" id="WP_054673119.1">
    <property type="nucleotide sequence ID" value="NZ_PPDB01000007.1"/>
</dbReference>
<feature type="transmembrane region" description="Helical" evidence="2">
    <location>
        <begin position="26"/>
        <end position="47"/>
    </location>
</feature>
<evidence type="ECO:0000313" key="3">
    <source>
        <dbReference type="EMBL" id="PQL18886.1"/>
    </source>
</evidence>
<keyword evidence="4" id="KW-1185">Reference proteome</keyword>
<feature type="compositionally biased region" description="Basic and acidic residues" evidence="1">
    <location>
        <begin position="143"/>
        <end position="185"/>
    </location>
</feature>
<keyword evidence="2" id="KW-0812">Transmembrane</keyword>
<accession>A0A2S7Z6I4</accession>
<dbReference type="EMBL" id="PPDB01000007">
    <property type="protein sequence ID" value="PQL18886.1"/>
    <property type="molecule type" value="Genomic_DNA"/>
</dbReference>
<dbReference type="STRING" id="1298594.GCA_001312465_00050"/>
<dbReference type="AlphaFoldDB" id="A0A2S7Z6I4"/>
<keyword evidence="2" id="KW-1133">Transmembrane helix</keyword>
<evidence type="ECO:0000256" key="1">
    <source>
        <dbReference type="SAM" id="MobiDB-lite"/>
    </source>
</evidence>
<dbReference type="OrthoDB" id="1631949at2"/>
<keyword evidence="2" id="KW-0472">Membrane</keyword>
<feature type="compositionally biased region" description="Basic and acidic residues" evidence="1">
    <location>
        <begin position="59"/>
        <end position="69"/>
    </location>
</feature>
<comment type="caution">
    <text evidence="3">The sequence shown here is derived from an EMBL/GenBank/DDBJ whole genome shotgun (WGS) entry which is preliminary data.</text>
</comment>
<sequence>MSLNTYKERVWRWIYKQRIVVSHYKIAVISFTIVTCTILGIGLIFPYEEESIHLSSVHSESESKLEHSETSGNQSSNSDNQRSNRTHHSGDTDKRSRHSDTAEQSSSDSKSVKGRLLYGVSSVERAYPWREVFKELPLSGNVDKADMDIKDEPMGRETYHSLKNRRDISQKKVSRHHENNYESTKEVSNSRNKTDRRNHSEPVRSTVQLVGIIEGETFVAVLRSGAEECSVTTGTKWKGITVKSIGRTGVEIVEGGQVRWLTMD</sequence>
<gene>
    <name evidence="3" type="ORF">VEHSUH05_05790</name>
</gene>
<organism evidence="3 4">
    <name type="scientific">Veillonella denticariosi JCM 15641</name>
    <dbReference type="NCBI Taxonomy" id="1298594"/>
    <lineage>
        <taxon>Bacteria</taxon>
        <taxon>Bacillati</taxon>
        <taxon>Bacillota</taxon>
        <taxon>Negativicutes</taxon>
        <taxon>Veillonellales</taxon>
        <taxon>Veillonellaceae</taxon>
        <taxon>Veillonella</taxon>
    </lineage>
</organism>
<name>A0A2S7Z6I4_9FIRM</name>
<feature type="compositionally biased region" description="Low complexity" evidence="1">
    <location>
        <begin position="73"/>
        <end position="83"/>
    </location>
</feature>
<evidence type="ECO:0000313" key="4">
    <source>
        <dbReference type="Proteomes" id="UP000237916"/>
    </source>
</evidence>
<feature type="region of interest" description="Disordered" evidence="1">
    <location>
        <begin position="58"/>
        <end position="114"/>
    </location>
</feature>
<protein>
    <submittedName>
        <fullName evidence="3">Uncharacterized protein</fullName>
    </submittedName>
</protein>
<dbReference type="Proteomes" id="UP000237916">
    <property type="component" value="Unassembled WGS sequence"/>
</dbReference>
<reference evidence="3 4" key="1">
    <citation type="submission" date="2018-01" db="EMBL/GenBank/DDBJ databases">
        <title>Draft genome sequences of clinical isolates and type strains of oral Veillonella including Veillonella infantum sp., nov.</title>
        <authorList>
            <person name="Mashima I."/>
            <person name="Liao Y.-C."/>
            <person name="Sabharwal A."/>
            <person name="Haase E.M."/>
            <person name="Nakazawa F."/>
            <person name="Scannapieco F.A."/>
        </authorList>
    </citation>
    <scope>NUCLEOTIDE SEQUENCE [LARGE SCALE GENOMIC DNA]</scope>
    <source>
        <strain evidence="3 4">JCM 15641</strain>
    </source>
</reference>
<feature type="region of interest" description="Disordered" evidence="1">
    <location>
        <begin position="143"/>
        <end position="203"/>
    </location>
</feature>
<evidence type="ECO:0000256" key="2">
    <source>
        <dbReference type="SAM" id="Phobius"/>
    </source>
</evidence>
<feature type="compositionally biased region" description="Basic and acidic residues" evidence="1">
    <location>
        <begin position="88"/>
        <end position="101"/>
    </location>
</feature>
<feature type="compositionally biased region" description="Basic and acidic residues" evidence="1">
    <location>
        <begin position="192"/>
        <end position="202"/>
    </location>
</feature>